<dbReference type="Proteomes" id="UP000620124">
    <property type="component" value="Unassembled WGS sequence"/>
</dbReference>
<comment type="caution">
    <text evidence="1">The sequence shown here is derived from an EMBL/GenBank/DDBJ whole genome shotgun (WGS) entry which is preliminary data.</text>
</comment>
<name>A0A8H7D1J5_9AGAR</name>
<dbReference type="EMBL" id="JACAZI010000007">
    <property type="protein sequence ID" value="KAF7356007.1"/>
    <property type="molecule type" value="Genomic_DNA"/>
</dbReference>
<dbReference type="AlphaFoldDB" id="A0A8H7D1J5"/>
<keyword evidence="2" id="KW-1185">Reference proteome</keyword>
<protein>
    <submittedName>
        <fullName evidence="1">Uncharacterized protein</fullName>
    </submittedName>
</protein>
<dbReference type="OrthoDB" id="3046300at2759"/>
<evidence type="ECO:0000313" key="1">
    <source>
        <dbReference type="EMBL" id="KAF7356007.1"/>
    </source>
</evidence>
<proteinExistence type="predicted"/>
<organism evidence="1 2">
    <name type="scientific">Mycena venus</name>
    <dbReference type="NCBI Taxonomy" id="2733690"/>
    <lineage>
        <taxon>Eukaryota</taxon>
        <taxon>Fungi</taxon>
        <taxon>Dikarya</taxon>
        <taxon>Basidiomycota</taxon>
        <taxon>Agaricomycotina</taxon>
        <taxon>Agaricomycetes</taxon>
        <taxon>Agaricomycetidae</taxon>
        <taxon>Agaricales</taxon>
        <taxon>Marasmiineae</taxon>
        <taxon>Mycenaceae</taxon>
        <taxon>Mycena</taxon>
    </lineage>
</organism>
<evidence type="ECO:0000313" key="2">
    <source>
        <dbReference type="Proteomes" id="UP000620124"/>
    </source>
</evidence>
<accession>A0A8H7D1J5</accession>
<sequence>MSSLPVAYIPNDCTVRFNEWTQSWPRKSAAEHPYQPENHPPWQRFAFQPGELKTSGAGKELSALSTYIQLNNASTDILDVSWLAQANACIGPAISDGKKIHGVIDTLGYAIWYDPAFINILPVNQDGIAREVYLSVPPLVVKHEASRLRIEPPQPDSLYWSLDPAGNSRLSPEECDSLGIPRL</sequence>
<gene>
    <name evidence="1" type="ORF">MVEN_00930100</name>
</gene>
<reference evidence="1" key="1">
    <citation type="submission" date="2020-05" db="EMBL/GenBank/DDBJ databases">
        <title>Mycena genomes resolve the evolution of fungal bioluminescence.</title>
        <authorList>
            <person name="Tsai I.J."/>
        </authorList>
    </citation>
    <scope>NUCLEOTIDE SEQUENCE</scope>
    <source>
        <strain evidence="1">CCC161011</strain>
    </source>
</reference>